<protein>
    <submittedName>
        <fullName evidence="2">ECF transporter S component</fullName>
    </submittedName>
</protein>
<feature type="transmembrane region" description="Helical" evidence="1">
    <location>
        <begin position="12"/>
        <end position="36"/>
    </location>
</feature>
<reference evidence="2 3" key="1">
    <citation type="submission" date="2019-02" db="EMBL/GenBank/DDBJ databases">
        <title>Peptostreptococcaceae bacterium ZHW00191 nov., a new bacterium isolated from the human gut.</title>
        <authorList>
            <person name="Zhou H.-W."/>
            <person name="Chen X.-J."/>
        </authorList>
    </citation>
    <scope>NUCLEOTIDE SEQUENCE [LARGE SCALE GENOMIC DNA]</scope>
    <source>
        <strain evidence="2 3">ZHW00191</strain>
    </source>
</reference>
<keyword evidence="3" id="KW-1185">Reference proteome</keyword>
<gene>
    <name evidence="2" type="ORF">EXD82_02765</name>
</gene>
<feature type="transmembrane region" description="Helical" evidence="1">
    <location>
        <begin position="101"/>
        <end position="125"/>
    </location>
</feature>
<keyword evidence="1" id="KW-0472">Membrane</keyword>
<organism evidence="2 3">
    <name type="scientific">Peptacetobacter hominis</name>
    <dbReference type="NCBI Taxonomy" id="2743610"/>
    <lineage>
        <taxon>Bacteria</taxon>
        <taxon>Bacillati</taxon>
        <taxon>Bacillota</taxon>
        <taxon>Clostridia</taxon>
        <taxon>Peptostreptococcales</taxon>
        <taxon>Peptostreptococcaceae</taxon>
        <taxon>Peptacetobacter</taxon>
    </lineage>
</organism>
<evidence type="ECO:0000313" key="2">
    <source>
        <dbReference type="EMBL" id="TQQ85331.1"/>
    </source>
</evidence>
<proteinExistence type="predicted"/>
<accession>A0A544QXC5</accession>
<feature type="transmembrane region" description="Helical" evidence="1">
    <location>
        <begin position="132"/>
        <end position="155"/>
    </location>
</feature>
<feature type="transmembrane region" description="Helical" evidence="1">
    <location>
        <begin position="70"/>
        <end position="89"/>
    </location>
</feature>
<keyword evidence="1" id="KW-0812">Transmembrane</keyword>
<dbReference type="Gene3D" id="1.10.1760.20">
    <property type="match status" value="1"/>
</dbReference>
<comment type="caution">
    <text evidence="2">The sequence shown here is derived from an EMBL/GenBank/DDBJ whole genome shotgun (WGS) entry which is preliminary data.</text>
</comment>
<sequence>MRNDSKTKKITILAFCVAINIIGSFIALTLRLPIYMDSIGTVMAAMLLGPKYAVATGVCGSLISGTFDVYSLYFAPVQITTGLFAGIVFNKGLLKGKKLPFGVMCFAIPTSIISAVICVVLFGGITSSGSSYILQFLSAMGMNKVLAAFIVQIVTDYADKFVAAAIGLAVLNTVPAKYIPAKGR</sequence>
<dbReference type="OrthoDB" id="9766854at2"/>
<keyword evidence="1" id="KW-1133">Transmembrane helix</keyword>
<dbReference type="Proteomes" id="UP000317863">
    <property type="component" value="Unassembled WGS sequence"/>
</dbReference>
<dbReference type="EMBL" id="SGJB01000003">
    <property type="protein sequence ID" value="TQQ85331.1"/>
    <property type="molecule type" value="Genomic_DNA"/>
</dbReference>
<name>A0A544QXC5_9FIRM</name>
<dbReference type="RefSeq" id="WP_142535383.1">
    <property type="nucleotide sequence ID" value="NZ_SGJB01000003.1"/>
</dbReference>
<feature type="transmembrane region" description="Helical" evidence="1">
    <location>
        <begin position="42"/>
        <end position="63"/>
    </location>
</feature>
<evidence type="ECO:0000256" key="1">
    <source>
        <dbReference type="SAM" id="Phobius"/>
    </source>
</evidence>
<dbReference type="AlphaFoldDB" id="A0A544QXC5"/>
<evidence type="ECO:0000313" key="3">
    <source>
        <dbReference type="Proteomes" id="UP000317863"/>
    </source>
</evidence>